<protein>
    <submittedName>
        <fullName evidence="1">Uncharacterized protein</fullName>
    </submittedName>
</protein>
<evidence type="ECO:0000313" key="1">
    <source>
        <dbReference type="EMBL" id="KAF3852565.1"/>
    </source>
</evidence>
<dbReference type="AlphaFoldDB" id="A0A7J5YSW9"/>
<evidence type="ECO:0000313" key="2">
    <source>
        <dbReference type="Proteomes" id="UP000518266"/>
    </source>
</evidence>
<reference evidence="1 2" key="1">
    <citation type="submission" date="2020-03" db="EMBL/GenBank/DDBJ databases">
        <title>Dissostichus mawsoni Genome sequencing and assembly.</title>
        <authorList>
            <person name="Park H."/>
        </authorList>
    </citation>
    <scope>NUCLEOTIDE SEQUENCE [LARGE SCALE GENOMIC DNA]</scope>
    <source>
        <strain evidence="1">DM0001</strain>
        <tissue evidence="1">Muscle</tissue>
    </source>
</reference>
<feature type="non-terminal residue" evidence="1">
    <location>
        <position position="55"/>
    </location>
</feature>
<organism evidence="1 2">
    <name type="scientific">Dissostichus mawsoni</name>
    <name type="common">Antarctic cod</name>
    <dbReference type="NCBI Taxonomy" id="36200"/>
    <lineage>
        <taxon>Eukaryota</taxon>
        <taxon>Metazoa</taxon>
        <taxon>Chordata</taxon>
        <taxon>Craniata</taxon>
        <taxon>Vertebrata</taxon>
        <taxon>Euteleostomi</taxon>
        <taxon>Actinopterygii</taxon>
        <taxon>Neopterygii</taxon>
        <taxon>Teleostei</taxon>
        <taxon>Neoteleostei</taxon>
        <taxon>Acanthomorphata</taxon>
        <taxon>Eupercaria</taxon>
        <taxon>Perciformes</taxon>
        <taxon>Notothenioidei</taxon>
        <taxon>Nototheniidae</taxon>
        <taxon>Dissostichus</taxon>
    </lineage>
</organism>
<proteinExistence type="predicted"/>
<dbReference type="Proteomes" id="UP000518266">
    <property type="component" value="Unassembled WGS sequence"/>
</dbReference>
<gene>
    <name evidence="1" type="ORF">F7725_005920</name>
</gene>
<sequence length="55" mass="5896">MWPSPPPPTFASLEITLSAASQSPVAVLLRPSLCSERHNRTALLKNSSFSPPPPI</sequence>
<comment type="caution">
    <text evidence="1">The sequence shown here is derived from an EMBL/GenBank/DDBJ whole genome shotgun (WGS) entry which is preliminary data.</text>
</comment>
<name>A0A7J5YSW9_DISMA</name>
<dbReference type="EMBL" id="JAAKFY010000009">
    <property type="protein sequence ID" value="KAF3852565.1"/>
    <property type="molecule type" value="Genomic_DNA"/>
</dbReference>
<accession>A0A7J5YSW9</accession>
<keyword evidence="2" id="KW-1185">Reference proteome</keyword>